<dbReference type="PANTHER" id="PTHR36834">
    <property type="entry name" value="MEMBRANE PROTEIN-RELATED"/>
    <property type="match status" value="1"/>
</dbReference>
<accession>A0A923HXU8</accession>
<keyword evidence="4" id="KW-1185">Reference proteome</keyword>
<dbReference type="PANTHER" id="PTHR36834:SF2">
    <property type="entry name" value="MEMBRANE PROTEIN"/>
    <property type="match status" value="1"/>
</dbReference>
<keyword evidence="1" id="KW-0812">Transmembrane</keyword>
<dbReference type="Proteomes" id="UP000616595">
    <property type="component" value="Unassembled WGS sequence"/>
</dbReference>
<evidence type="ECO:0000256" key="1">
    <source>
        <dbReference type="SAM" id="Phobius"/>
    </source>
</evidence>
<evidence type="ECO:0000313" key="4">
    <source>
        <dbReference type="Proteomes" id="UP000616595"/>
    </source>
</evidence>
<feature type="transmembrane region" description="Helical" evidence="1">
    <location>
        <begin position="193"/>
        <end position="212"/>
    </location>
</feature>
<feature type="transmembrane region" description="Helical" evidence="1">
    <location>
        <begin position="56"/>
        <end position="74"/>
    </location>
</feature>
<feature type="transmembrane region" description="Helical" evidence="1">
    <location>
        <begin position="103"/>
        <end position="121"/>
    </location>
</feature>
<dbReference type="RefSeq" id="WP_148568109.1">
    <property type="nucleotide sequence ID" value="NZ_RXYA01000014.1"/>
</dbReference>
<dbReference type="OrthoDB" id="9805025at2"/>
<evidence type="ECO:0000259" key="2">
    <source>
        <dbReference type="Pfam" id="PF04892"/>
    </source>
</evidence>
<dbReference type="InterPro" id="IPR006976">
    <property type="entry name" value="VanZ-like"/>
</dbReference>
<reference evidence="3" key="2">
    <citation type="submission" date="2020-10" db="EMBL/GenBank/DDBJ databases">
        <title>Comparative genomics of the Acetobacterium genus.</title>
        <authorList>
            <person name="Marshall C."/>
            <person name="May H."/>
            <person name="Norman S."/>
        </authorList>
    </citation>
    <scope>NUCLEOTIDE SEQUENCE</scope>
    <source>
        <strain evidence="3">DER-2019</strain>
    </source>
</reference>
<dbReference type="AlphaFoldDB" id="A0A923HXU8"/>
<dbReference type="EMBL" id="WJBD01000010">
    <property type="protein sequence ID" value="MBC3888624.1"/>
    <property type="molecule type" value="Genomic_DNA"/>
</dbReference>
<feature type="transmembrane region" description="Helical" evidence="1">
    <location>
        <begin position="133"/>
        <end position="153"/>
    </location>
</feature>
<protein>
    <recommendedName>
        <fullName evidence="2">VanZ-like domain-containing protein</fullName>
    </recommendedName>
</protein>
<keyword evidence="1" id="KW-1133">Transmembrane helix</keyword>
<dbReference type="InterPro" id="IPR053150">
    <property type="entry name" value="Teicoplanin_resist-assoc"/>
</dbReference>
<feature type="transmembrane region" description="Helical" evidence="1">
    <location>
        <begin position="26"/>
        <end position="44"/>
    </location>
</feature>
<name>A0A923HXU8_9FIRM</name>
<organism evidence="3 4">
    <name type="scientific">Acetobacterium paludosum</name>
    <dbReference type="NCBI Taxonomy" id="52693"/>
    <lineage>
        <taxon>Bacteria</taxon>
        <taxon>Bacillati</taxon>
        <taxon>Bacillota</taxon>
        <taxon>Clostridia</taxon>
        <taxon>Eubacteriales</taxon>
        <taxon>Eubacteriaceae</taxon>
        <taxon>Acetobacterium</taxon>
    </lineage>
</organism>
<keyword evidence="1" id="KW-0472">Membrane</keyword>
<dbReference type="Pfam" id="PF04892">
    <property type="entry name" value="VanZ"/>
    <property type="match status" value="1"/>
</dbReference>
<feature type="domain" description="VanZ-like" evidence="2">
    <location>
        <begin position="58"/>
        <end position="180"/>
    </location>
</feature>
<comment type="caution">
    <text evidence="3">The sequence shown here is derived from an EMBL/GenBank/DDBJ whole genome shotgun (WGS) entry which is preliminary data.</text>
</comment>
<sequence length="213" mass="25256">MPINAMIKYYNLLCQYGPFSNSKDTLMTMLIVFMLLAVLILNKTKWTTKEKWCRPAIWFYVYLIFLYTVLARTGKTHFDYNLNPFWTYQYIWETHDFRLVLEVIFNCLMFIPVGILIPLAYENNIDEDETKKRNTVILLGFLISVSVECLQLFTKTGMFEWDDIIHDTIGVIVGYGIYLYLKNQIRGEDHQKLQWYFLPFSSVLVALIVAMIY</sequence>
<gene>
    <name evidence="3" type="ORF">GH810_09915</name>
</gene>
<evidence type="ECO:0000313" key="3">
    <source>
        <dbReference type="EMBL" id="MBC3888624.1"/>
    </source>
</evidence>
<reference evidence="3" key="1">
    <citation type="submission" date="2019-10" db="EMBL/GenBank/DDBJ databases">
        <authorList>
            <person name="Ross D.E."/>
            <person name="Gulliver D."/>
        </authorList>
    </citation>
    <scope>NUCLEOTIDE SEQUENCE</scope>
    <source>
        <strain evidence="3">DER-2019</strain>
    </source>
</reference>
<feature type="transmembrane region" description="Helical" evidence="1">
    <location>
        <begin position="165"/>
        <end position="181"/>
    </location>
</feature>
<proteinExistence type="predicted"/>